<sequence>MSIMLGVVSCSQKELPEEELTANNFNYRLVQEPKYLNGLELYKLGTIHSLSVMKQEIAELKEAIDLSKGGKRLIPRLEQAQKEEAGLNEFKSGLVSLVMPRGGKFPPRPPRGCFDDPRAGCVPKINISDYSGIELPPEIEEAEITIVNERNKVLAKGGSATLSKSGNMVVAIKGDFEGNAKMVIRMPQSKEFGDAITIEVPVYKN</sequence>
<dbReference type="AlphaFoldDB" id="A0A7X2ZVS8"/>
<dbReference type="Proteomes" id="UP000540519">
    <property type="component" value="Unassembled WGS sequence"/>
</dbReference>
<protein>
    <submittedName>
        <fullName evidence="1">Uncharacterized protein</fullName>
    </submittedName>
</protein>
<comment type="caution">
    <text evidence="1">The sequence shown here is derived from an EMBL/GenBank/DDBJ whole genome shotgun (WGS) entry which is preliminary data.</text>
</comment>
<accession>A0A7X2ZVS8</accession>
<dbReference type="EMBL" id="RCNR01000036">
    <property type="protein sequence ID" value="MUH37286.1"/>
    <property type="molecule type" value="Genomic_DNA"/>
</dbReference>
<proteinExistence type="predicted"/>
<gene>
    <name evidence="1" type="ORF">D9O36_15655</name>
</gene>
<name>A0A7X2ZVS8_9FLAO</name>
<evidence type="ECO:0000313" key="2">
    <source>
        <dbReference type="Proteomes" id="UP000540519"/>
    </source>
</evidence>
<reference evidence="1 2" key="1">
    <citation type="journal article" date="2019" name="Mar. Drugs">
        <title>Comparative Genomics and CAZyme Genome Repertoires of Marine Zobellia amurskyensis KMM 3526(T) and Zobellia laminariae KMM 3676(T).</title>
        <authorList>
            <person name="Chernysheva N."/>
            <person name="Bystritskaya E."/>
            <person name="Stenkova A."/>
            <person name="Golovkin I."/>
            <person name="Nedashkovskaya O."/>
            <person name="Isaeva M."/>
        </authorList>
    </citation>
    <scope>NUCLEOTIDE SEQUENCE [LARGE SCALE GENOMIC DNA]</scope>
    <source>
        <strain evidence="1 2">KMM 3526</strain>
    </source>
</reference>
<keyword evidence="2" id="KW-1185">Reference proteome</keyword>
<evidence type="ECO:0000313" key="1">
    <source>
        <dbReference type="EMBL" id="MUH37286.1"/>
    </source>
</evidence>
<organism evidence="1 2">
    <name type="scientific">Zobellia amurskyensis</name>
    <dbReference type="NCBI Taxonomy" id="248905"/>
    <lineage>
        <taxon>Bacteria</taxon>
        <taxon>Pseudomonadati</taxon>
        <taxon>Bacteroidota</taxon>
        <taxon>Flavobacteriia</taxon>
        <taxon>Flavobacteriales</taxon>
        <taxon>Flavobacteriaceae</taxon>
        <taxon>Zobellia</taxon>
    </lineage>
</organism>